<dbReference type="InterPro" id="IPR001387">
    <property type="entry name" value="Cro/C1-type_HTH"/>
</dbReference>
<dbReference type="Proteomes" id="UP001500518">
    <property type="component" value="Unassembled WGS sequence"/>
</dbReference>
<dbReference type="PANTHER" id="PTHR46558">
    <property type="entry name" value="TRACRIPTIONAL REGULATORY PROTEIN-RELATED-RELATED"/>
    <property type="match status" value="1"/>
</dbReference>
<dbReference type="InterPro" id="IPR010982">
    <property type="entry name" value="Lambda_DNA-bd_dom_sf"/>
</dbReference>
<evidence type="ECO:0000259" key="2">
    <source>
        <dbReference type="PROSITE" id="PS50943"/>
    </source>
</evidence>
<dbReference type="SUPFAM" id="SSF47413">
    <property type="entry name" value="lambda repressor-like DNA-binding domains"/>
    <property type="match status" value="1"/>
</dbReference>
<name>A0ABP9KQF0_9SPHN</name>
<keyword evidence="4" id="KW-1185">Reference proteome</keyword>
<keyword evidence="1" id="KW-0238">DNA-binding</keyword>
<proteinExistence type="predicted"/>
<evidence type="ECO:0000313" key="4">
    <source>
        <dbReference type="Proteomes" id="UP001500518"/>
    </source>
</evidence>
<gene>
    <name evidence="3" type="ORF">GCM10023208_34580</name>
</gene>
<protein>
    <submittedName>
        <fullName evidence="3">Helix-turn-helix transcriptional regulator</fullName>
    </submittedName>
</protein>
<reference evidence="4" key="1">
    <citation type="journal article" date="2019" name="Int. J. Syst. Evol. Microbiol.">
        <title>The Global Catalogue of Microorganisms (GCM) 10K type strain sequencing project: providing services to taxonomists for standard genome sequencing and annotation.</title>
        <authorList>
            <consortium name="The Broad Institute Genomics Platform"/>
            <consortium name="The Broad Institute Genome Sequencing Center for Infectious Disease"/>
            <person name="Wu L."/>
            <person name="Ma J."/>
        </authorList>
    </citation>
    <scope>NUCLEOTIDE SEQUENCE [LARGE SCALE GENOMIC DNA]</scope>
    <source>
        <strain evidence="4">JCM 18014</strain>
    </source>
</reference>
<sequence length="83" mass="8841">MAAKLFNRVAMLRRASGLTQAELGRAVGVTPETIGAIENGRQDATLLTALRMAAVLRTPVPNIFREQPFPQLVGPNGGESQPT</sequence>
<accession>A0ABP9KQF0</accession>
<comment type="caution">
    <text evidence="3">The sequence shown here is derived from an EMBL/GenBank/DDBJ whole genome shotgun (WGS) entry which is preliminary data.</text>
</comment>
<dbReference type="Gene3D" id="1.10.260.40">
    <property type="entry name" value="lambda repressor-like DNA-binding domains"/>
    <property type="match status" value="1"/>
</dbReference>
<dbReference type="Pfam" id="PF01381">
    <property type="entry name" value="HTH_3"/>
    <property type="match status" value="1"/>
</dbReference>
<dbReference type="EMBL" id="BAABHV010000036">
    <property type="protein sequence ID" value="GAA5063526.1"/>
    <property type="molecule type" value="Genomic_DNA"/>
</dbReference>
<dbReference type="PROSITE" id="PS50943">
    <property type="entry name" value="HTH_CROC1"/>
    <property type="match status" value="1"/>
</dbReference>
<dbReference type="RefSeq" id="WP_346034139.1">
    <property type="nucleotide sequence ID" value="NZ_BAABHV010000036.1"/>
</dbReference>
<organism evidence="3 4">
    <name type="scientific">Erythrobacter westpacificensis</name>
    <dbReference type="NCBI Taxonomy" id="1055231"/>
    <lineage>
        <taxon>Bacteria</taxon>
        <taxon>Pseudomonadati</taxon>
        <taxon>Pseudomonadota</taxon>
        <taxon>Alphaproteobacteria</taxon>
        <taxon>Sphingomonadales</taxon>
        <taxon>Erythrobacteraceae</taxon>
        <taxon>Erythrobacter/Porphyrobacter group</taxon>
        <taxon>Erythrobacter</taxon>
    </lineage>
</organism>
<dbReference type="CDD" id="cd00093">
    <property type="entry name" value="HTH_XRE"/>
    <property type="match status" value="1"/>
</dbReference>
<evidence type="ECO:0000256" key="1">
    <source>
        <dbReference type="ARBA" id="ARBA00023125"/>
    </source>
</evidence>
<feature type="domain" description="HTH cro/C1-type" evidence="2">
    <location>
        <begin position="9"/>
        <end position="63"/>
    </location>
</feature>
<dbReference type="PANTHER" id="PTHR46558:SF4">
    <property type="entry name" value="DNA-BIDING PHAGE PROTEIN"/>
    <property type="match status" value="1"/>
</dbReference>
<evidence type="ECO:0000313" key="3">
    <source>
        <dbReference type="EMBL" id="GAA5063526.1"/>
    </source>
</evidence>
<dbReference type="SMART" id="SM00530">
    <property type="entry name" value="HTH_XRE"/>
    <property type="match status" value="1"/>
</dbReference>